<feature type="region of interest" description="Disordered" evidence="2">
    <location>
        <begin position="1"/>
        <end position="46"/>
    </location>
</feature>
<comment type="caution">
    <text evidence="3">The sequence shown here is derived from an EMBL/GenBank/DDBJ whole genome shotgun (WGS) entry which is preliminary data.</text>
</comment>
<sequence>MDPSDGVDGGRGSAPSATPEEHPGAEQYTFSDDEEEEDDVISDVEDAAGAARRSIRERLSVMFEHNDLINNRMAVLTKAIREGPLQPADAPAAPAPSAPAAVAAAAATVASGMEELGDGSGDRSEPTGPEASQSAPASQGSEFLQAMPASTPTRKSIKAQGYQDISVETSTVPGAKSELWSKARSAVAQTFTPEDRRQLRRELRVERAHRKRLERELGSLRTELAKCESIVEHLVEEIEEQTRRGALGASTAVAEAKAAMEGKQLRQKAAEPGVVDDLKGALSRAAQGTRRKGPARTGSQKSVGKMFSCCLQPSVEVENDELLVSESRLQKWWSEQVTFASMRRCKEKKKNSSSVKYRRRHLCGGEEVCVRISKEDLTGPPHEFIKDSMLAGKVTSYEEFREPLWPFCCFMPEGNPFYHTSPGSC</sequence>
<feature type="compositionally biased region" description="Polar residues" evidence="2">
    <location>
        <begin position="130"/>
        <end position="142"/>
    </location>
</feature>
<organism evidence="3 4">
    <name type="scientific">Durusdinium trenchii</name>
    <dbReference type="NCBI Taxonomy" id="1381693"/>
    <lineage>
        <taxon>Eukaryota</taxon>
        <taxon>Sar</taxon>
        <taxon>Alveolata</taxon>
        <taxon>Dinophyceae</taxon>
        <taxon>Suessiales</taxon>
        <taxon>Symbiodiniaceae</taxon>
        <taxon>Durusdinium</taxon>
    </lineage>
</organism>
<protein>
    <submittedName>
        <fullName evidence="3">Uncharacterized protein</fullName>
    </submittedName>
</protein>
<name>A0ABP0IAC4_9DINO</name>
<feature type="region of interest" description="Disordered" evidence="2">
    <location>
        <begin position="112"/>
        <end position="142"/>
    </location>
</feature>
<feature type="compositionally biased region" description="Acidic residues" evidence="2">
    <location>
        <begin position="31"/>
        <end position="46"/>
    </location>
</feature>
<proteinExistence type="predicted"/>
<gene>
    <name evidence="3" type="ORF">SCF082_LOCUS6092</name>
</gene>
<dbReference type="EMBL" id="CAXAMM010003336">
    <property type="protein sequence ID" value="CAK8999525.1"/>
    <property type="molecule type" value="Genomic_DNA"/>
</dbReference>
<evidence type="ECO:0000313" key="4">
    <source>
        <dbReference type="Proteomes" id="UP001642464"/>
    </source>
</evidence>
<feature type="coiled-coil region" evidence="1">
    <location>
        <begin position="196"/>
        <end position="244"/>
    </location>
</feature>
<evidence type="ECO:0000256" key="1">
    <source>
        <dbReference type="SAM" id="Coils"/>
    </source>
</evidence>
<keyword evidence="4" id="KW-1185">Reference proteome</keyword>
<keyword evidence="1" id="KW-0175">Coiled coil</keyword>
<reference evidence="3 4" key="1">
    <citation type="submission" date="2024-02" db="EMBL/GenBank/DDBJ databases">
        <authorList>
            <person name="Chen Y."/>
            <person name="Shah S."/>
            <person name="Dougan E. K."/>
            <person name="Thang M."/>
            <person name="Chan C."/>
        </authorList>
    </citation>
    <scope>NUCLEOTIDE SEQUENCE [LARGE SCALE GENOMIC DNA]</scope>
</reference>
<accession>A0ABP0IAC4</accession>
<evidence type="ECO:0000256" key="2">
    <source>
        <dbReference type="SAM" id="MobiDB-lite"/>
    </source>
</evidence>
<evidence type="ECO:0000313" key="3">
    <source>
        <dbReference type="EMBL" id="CAK8999525.1"/>
    </source>
</evidence>
<dbReference type="Proteomes" id="UP001642464">
    <property type="component" value="Unassembled WGS sequence"/>
</dbReference>